<accession>A0ABS2GJP8</accession>
<keyword evidence="2" id="KW-1185">Reference proteome</keyword>
<gene>
    <name evidence="1" type="ORF">H9X81_00870</name>
</gene>
<reference evidence="1 2" key="1">
    <citation type="journal article" date="2021" name="Sci. Rep.">
        <title>The distribution of antibiotic resistance genes in chicken gut microbiota commensals.</title>
        <authorList>
            <person name="Juricova H."/>
            <person name="Matiasovicova J."/>
            <person name="Kubasova T."/>
            <person name="Cejkova D."/>
            <person name="Rychlik I."/>
        </authorList>
    </citation>
    <scope>NUCLEOTIDE SEQUENCE [LARGE SCALE GENOMIC DNA]</scope>
    <source>
        <strain evidence="1 2">An564</strain>
    </source>
</reference>
<dbReference type="RefSeq" id="WP_204719245.1">
    <property type="nucleotide sequence ID" value="NZ_JACSNR010000001.1"/>
</dbReference>
<organism evidence="1 2">
    <name type="scientific">Hydrogenoanaerobacterium saccharovorans</name>
    <dbReference type="NCBI Taxonomy" id="474960"/>
    <lineage>
        <taxon>Bacteria</taxon>
        <taxon>Bacillati</taxon>
        <taxon>Bacillota</taxon>
        <taxon>Clostridia</taxon>
        <taxon>Eubacteriales</taxon>
        <taxon>Oscillospiraceae</taxon>
        <taxon>Hydrogenoanaerobacterium</taxon>
    </lineage>
</organism>
<comment type="caution">
    <text evidence="1">The sequence shown here is derived from an EMBL/GenBank/DDBJ whole genome shotgun (WGS) entry which is preliminary data.</text>
</comment>
<sequence>MRSCPDPLQQIRVILLDSGCTDQAAEEFLRYWQNGDPAAWRQFLQAHRQQLLENLHADKLRIDRLDYLSDWLEQKSGL</sequence>
<name>A0ABS2GJP8_9FIRM</name>
<evidence type="ECO:0000313" key="1">
    <source>
        <dbReference type="EMBL" id="MBM6922246.1"/>
    </source>
</evidence>
<dbReference type="EMBL" id="JACSNR010000001">
    <property type="protein sequence ID" value="MBM6922246.1"/>
    <property type="molecule type" value="Genomic_DNA"/>
</dbReference>
<proteinExistence type="predicted"/>
<dbReference type="Proteomes" id="UP000724149">
    <property type="component" value="Unassembled WGS sequence"/>
</dbReference>
<evidence type="ECO:0000313" key="2">
    <source>
        <dbReference type="Proteomes" id="UP000724149"/>
    </source>
</evidence>
<protein>
    <submittedName>
        <fullName evidence="1">Uncharacterized protein</fullName>
    </submittedName>
</protein>